<dbReference type="PANTHER" id="PTHR10655">
    <property type="entry name" value="LYSOPHOSPHOLIPASE-RELATED"/>
    <property type="match status" value="1"/>
</dbReference>
<evidence type="ECO:0000256" key="2">
    <source>
        <dbReference type="SAM" id="MobiDB-lite"/>
    </source>
</evidence>
<dbReference type="GO" id="GO:0052689">
    <property type="term" value="F:carboxylic ester hydrolase activity"/>
    <property type="evidence" value="ECO:0007669"/>
    <property type="project" value="TreeGrafter"/>
</dbReference>
<accession>A0A9P9XHK5</accession>
<proteinExistence type="inferred from homology"/>
<dbReference type="GO" id="GO:0008474">
    <property type="term" value="F:palmitoyl-(protein) hydrolase activity"/>
    <property type="evidence" value="ECO:0007669"/>
    <property type="project" value="TreeGrafter"/>
</dbReference>
<dbReference type="EMBL" id="SDAQ01000029">
    <property type="protein sequence ID" value="KAI3553641.1"/>
    <property type="molecule type" value="Genomic_DNA"/>
</dbReference>
<sequence>MPPRIPTPEDFTQVQKVLPLTLAFPNPPESTTAILLLFHGLGDSEVPFASFARAMSLPGVLSISLRGPSPLPPSMLPDDGPSTSSANSSGHFHWGDDITFDPSTDALATDPGFSKSSTLVVDRLIRDTLVARCGWELSDIILFGFGQGGSLALGIASQLRLGPKVVDVTESSDPTAASSASKPKRNDSHFDENTLKGVLSIGGPLPPSMVPTVSTRGKCKTKACLVQLDDDAFDAVKEEFLDVRVVKWKRRDVAMPRDRDEMFPLMKFFAECLKSALTALWMMTDLILA</sequence>
<dbReference type="AlphaFoldDB" id="A0A9P9XHK5"/>
<reference evidence="4" key="1">
    <citation type="submission" date="2019-01" db="EMBL/GenBank/DDBJ databases">
        <title>Colletotrichum abscissum LGMF1257.</title>
        <authorList>
            <person name="Baroncelli R."/>
        </authorList>
    </citation>
    <scope>NUCLEOTIDE SEQUENCE</scope>
    <source>
        <strain evidence="4">Ca142</strain>
    </source>
</reference>
<evidence type="ECO:0000259" key="3">
    <source>
        <dbReference type="Pfam" id="PF02230"/>
    </source>
</evidence>
<dbReference type="Pfam" id="PF02230">
    <property type="entry name" value="Abhydrolase_2"/>
    <property type="match status" value="1"/>
</dbReference>
<dbReference type="InterPro" id="IPR050565">
    <property type="entry name" value="LYPA1-2/EST-like"/>
</dbReference>
<dbReference type="GO" id="GO:0005737">
    <property type="term" value="C:cytoplasm"/>
    <property type="evidence" value="ECO:0007669"/>
    <property type="project" value="TreeGrafter"/>
</dbReference>
<keyword evidence="5" id="KW-1185">Reference proteome</keyword>
<evidence type="ECO:0000256" key="1">
    <source>
        <dbReference type="ARBA" id="ARBA00006499"/>
    </source>
</evidence>
<feature type="region of interest" description="Disordered" evidence="2">
    <location>
        <begin position="169"/>
        <end position="190"/>
    </location>
</feature>
<gene>
    <name evidence="4" type="ORF">CABS02_06241</name>
</gene>
<feature type="compositionally biased region" description="Polar residues" evidence="2">
    <location>
        <begin position="169"/>
        <end position="181"/>
    </location>
</feature>
<dbReference type="OrthoDB" id="437457at2759"/>
<comment type="caution">
    <text evidence="4">The sequence shown here is derived from an EMBL/GenBank/DDBJ whole genome shotgun (WGS) entry which is preliminary data.</text>
</comment>
<dbReference type="SUPFAM" id="SSF53474">
    <property type="entry name" value="alpha/beta-Hydrolases"/>
    <property type="match status" value="1"/>
</dbReference>
<dbReference type="Proteomes" id="UP001056436">
    <property type="component" value="Unassembled WGS sequence"/>
</dbReference>
<comment type="similarity">
    <text evidence="1">Belongs to the AB hydrolase superfamily. AB hydrolase 2 family.</text>
</comment>
<protein>
    <submittedName>
        <fullName evidence="4">Phospholipase/Carboxylesterase superfamily protein</fullName>
    </submittedName>
</protein>
<dbReference type="InterPro" id="IPR029058">
    <property type="entry name" value="AB_hydrolase_fold"/>
</dbReference>
<evidence type="ECO:0000313" key="5">
    <source>
        <dbReference type="Proteomes" id="UP001056436"/>
    </source>
</evidence>
<name>A0A9P9XHK5_9PEZI</name>
<organism evidence="4 5">
    <name type="scientific">Colletotrichum abscissum</name>
    <dbReference type="NCBI Taxonomy" id="1671311"/>
    <lineage>
        <taxon>Eukaryota</taxon>
        <taxon>Fungi</taxon>
        <taxon>Dikarya</taxon>
        <taxon>Ascomycota</taxon>
        <taxon>Pezizomycotina</taxon>
        <taxon>Sordariomycetes</taxon>
        <taxon>Hypocreomycetidae</taxon>
        <taxon>Glomerellales</taxon>
        <taxon>Glomerellaceae</taxon>
        <taxon>Colletotrichum</taxon>
        <taxon>Colletotrichum acutatum species complex</taxon>
    </lineage>
</organism>
<evidence type="ECO:0000313" key="4">
    <source>
        <dbReference type="EMBL" id="KAI3553641.1"/>
    </source>
</evidence>
<feature type="domain" description="Phospholipase/carboxylesterase/thioesterase" evidence="3">
    <location>
        <begin position="27"/>
        <end position="156"/>
    </location>
</feature>
<dbReference type="Gene3D" id="3.40.50.1820">
    <property type="entry name" value="alpha/beta hydrolase"/>
    <property type="match status" value="1"/>
</dbReference>
<dbReference type="PANTHER" id="PTHR10655:SF67">
    <property type="entry name" value="PHOSPHOLIPASE_CARBOXYLESTERASE SUPERFAMILY (AFU_ORTHOLOGUE AFUA_5G09340)"/>
    <property type="match status" value="1"/>
</dbReference>
<dbReference type="InterPro" id="IPR003140">
    <property type="entry name" value="PLipase/COase/thioEstase"/>
</dbReference>